<evidence type="ECO:0000313" key="2">
    <source>
        <dbReference type="Proteomes" id="UP001576780"/>
    </source>
</evidence>
<comment type="caution">
    <text evidence="1">The sequence shown here is derived from an EMBL/GenBank/DDBJ whole genome shotgun (WGS) entry which is preliminary data.</text>
</comment>
<gene>
    <name evidence="1" type="ORF">ACE1CA_00920</name>
</gene>
<accession>A0ABV4WDD6</accession>
<dbReference type="Proteomes" id="UP001576780">
    <property type="component" value="Unassembled WGS sequence"/>
</dbReference>
<evidence type="ECO:0000313" key="1">
    <source>
        <dbReference type="EMBL" id="MFB2833074.1"/>
    </source>
</evidence>
<protein>
    <submittedName>
        <fullName evidence="1">Uncharacterized protein</fullName>
    </submittedName>
</protein>
<reference evidence="1 2" key="1">
    <citation type="submission" date="2024-09" db="EMBL/GenBank/DDBJ databases">
        <title>Floridaenema gen nov. (Aerosakkonemataceae, Aerosakkonematales ord. nov., Cyanobacteria) from benthic tropical and subtropical fresh waters, with the description of four new species.</title>
        <authorList>
            <person name="Moretto J.A."/>
            <person name="Berthold D.E."/>
            <person name="Lefler F.W."/>
            <person name="Huang I.-S."/>
            <person name="Laughinghouse H. IV."/>
        </authorList>
    </citation>
    <scope>NUCLEOTIDE SEQUENCE [LARGE SCALE GENOMIC DNA]</scope>
    <source>
        <strain evidence="1 2">BLCC-F167</strain>
    </source>
</reference>
<proteinExistence type="predicted"/>
<organism evidence="1 2">
    <name type="scientific">Floridaenema evergladense BLCC-F167</name>
    <dbReference type="NCBI Taxonomy" id="3153639"/>
    <lineage>
        <taxon>Bacteria</taxon>
        <taxon>Bacillati</taxon>
        <taxon>Cyanobacteriota</taxon>
        <taxon>Cyanophyceae</taxon>
        <taxon>Oscillatoriophycideae</taxon>
        <taxon>Aerosakkonematales</taxon>
        <taxon>Aerosakkonemataceae</taxon>
        <taxon>Floridanema</taxon>
        <taxon>Floridanema evergladense</taxon>
    </lineage>
</organism>
<sequence length="43" mass="4891">MTLSLTHHEKVKHRRHRYNAKEASPCAIALPPLCKLLTANLNI</sequence>
<dbReference type="EMBL" id="JBHFNT010000013">
    <property type="protein sequence ID" value="MFB2833074.1"/>
    <property type="molecule type" value="Genomic_DNA"/>
</dbReference>
<name>A0ABV4WDD6_9CYAN</name>
<keyword evidence="2" id="KW-1185">Reference proteome</keyword>